<name>A0ACD1HFT9_9EURO</name>
<organism evidence="1 2">
    <name type="scientific">Aspergillus aculeatinus CBS 121060</name>
    <dbReference type="NCBI Taxonomy" id="1448322"/>
    <lineage>
        <taxon>Eukaryota</taxon>
        <taxon>Fungi</taxon>
        <taxon>Dikarya</taxon>
        <taxon>Ascomycota</taxon>
        <taxon>Pezizomycotina</taxon>
        <taxon>Eurotiomycetes</taxon>
        <taxon>Eurotiomycetidae</taxon>
        <taxon>Eurotiales</taxon>
        <taxon>Aspergillaceae</taxon>
        <taxon>Aspergillus</taxon>
        <taxon>Aspergillus subgen. Circumdati</taxon>
    </lineage>
</organism>
<protein>
    <submittedName>
        <fullName evidence="1">Vacuolar assembly protein</fullName>
    </submittedName>
</protein>
<evidence type="ECO:0000313" key="1">
    <source>
        <dbReference type="EMBL" id="RAH72346.1"/>
    </source>
</evidence>
<dbReference type="EMBL" id="KZ824944">
    <property type="protein sequence ID" value="RAH72346.1"/>
    <property type="molecule type" value="Genomic_DNA"/>
</dbReference>
<proteinExistence type="predicted"/>
<reference evidence="1" key="1">
    <citation type="submission" date="2018-02" db="EMBL/GenBank/DDBJ databases">
        <title>The genomes of Aspergillus section Nigri reveals drivers in fungal speciation.</title>
        <authorList>
            <consortium name="DOE Joint Genome Institute"/>
            <person name="Vesth T.C."/>
            <person name="Nybo J."/>
            <person name="Theobald S."/>
            <person name="Brandl J."/>
            <person name="Frisvad J.C."/>
            <person name="Nielsen K.F."/>
            <person name="Lyhne E.K."/>
            <person name="Kogle M.E."/>
            <person name="Kuo A."/>
            <person name="Riley R."/>
            <person name="Clum A."/>
            <person name="Nolan M."/>
            <person name="Lipzen A."/>
            <person name="Salamov A."/>
            <person name="Henrissat B."/>
            <person name="Wiebenga A."/>
            <person name="De vries R.P."/>
            <person name="Grigoriev I.V."/>
            <person name="Mortensen U.H."/>
            <person name="Andersen M.R."/>
            <person name="Baker S.E."/>
        </authorList>
    </citation>
    <scope>NUCLEOTIDE SEQUENCE</scope>
    <source>
        <strain evidence="1">CBS 121060</strain>
    </source>
</reference>
<keyword evidence="2" id="KW-1185">Reference proteome</keyword>
<gene>
    <name evidence="1" type="ORF">BO66DRAFT_469671</name>
</gene>
<accession>A0ACD1HFT9</accession>
<evidence type="ECO:0000313" key="2">
    <source>
        <dbReference type="Proteomes" id="UP000249661"/>
    </source>
</evidence>
<sequence>MDAPGATEATGTVRQDGHPPDSHLSRTTSEDRKHRSQPAELDETDHGHNDEGTESETEAGDDYHEEDDDDDDDDDDSDEDEDEEPRLKYAYLTKHLGAVYRNGDATSAFLAAGDKMVIGSHNGNIHVLSVPQLRSLRVYHAHSASITSVSISPYPPPLPNVRPEYFGRFADDPDYASSKLSSGAASLRGRQRTNQPAIPSTPSNSIYIATSSIDGNVCVASLLDSKDVLLRNFGRPVQAVALSPEYKSDRTYLSGGRAGDLILTVGGRVGVSTNSTTMGGAAAAASSWLGSIGLGANTGKDTVLHGGEGAISTIKWSLSGKYVVWVNEEGIKIMRSNLHLDSSDAEFAWKRISHIDRPNRPGWEEMVSVWKAHAEWVDENSLDLDDSLQTKGGVTHTESSAPTHPTIVTEKVEKLVVGWGGTVWVIEVYPDRPSKNNRDHKIGSVEVTRILRTDCVISGISLFTPKLLVVLAYMEAEQESSEDDRSKHGGRQTGTRRRPRGLEPELRIIDLETETELSADSLSTSRFETLTSSDYHMCILPPWKTSVPASQRGALETIGNGLWDATFYPVRLFNSGASIRSTTSSGDKGSSRAPSIFASRRVPAEEPLSKEIQDMAGSIGPKILVHSPYDCVVALKRDLADRLAWLDAHEKYEEAWTLLKEHPEAAGSGSEMNDTIPGTPSISQGSFGESFIDDAASVITTTARTTASAAEQEKRRIGELWIEQLVEQDQWPEAAEVCTKALDTTHRWEHWAWKFVEKDKWDEISPVLPLNMRPPLSANLYETILSHYVEHNRPKFSELVDEWPFDLFDANNVATAVEEQLSELTTETDDWRILSKCLAKLYLAGGHYGEALHCYIRLQDADTAMALIRDHRLLDTLTDDIPAFILIRVSKEQLKSAPTSELEELTAEPIKLLVSEAYTGIVRPDLVVEQLQAANRLLYLYFYLRALWRGESLPHGVAKPRRGHFAHIRDAASKLAADEGKALVDNFADTAVELFADYDRPLLMEFLQTSTAYAFDLAVNICETRHFTLELIYLLSKTGQTKRALNLILADLEDVSQAIQFAKAQNEPDLWEDLLDYSMDKPRFIHGLLVEAGTAIDPIKLVRRIPSGLEIEGLRDGLTRMIREHDLQASISQGAAKVLQSEVAVGMDTLRRGQRRGIKFNIIEEEGSKRPVTAGTIGTTVSAAAAATTAAATSDTITEKSTNTTIPATAAAAAAAGPTQSSASSISSSTASPAGRCAGCSRPFRANEKEILVGFACGHVFHLSHIHQTASPSTNNSSPTTPYSRSAVHTPRPFSPSRTITLEDISTATSRTVGPKVTTARLLRDRVGEGCRICTLAKELDAIGDSDA</sequence>
<dbReference type="Proteomes" id="UP000249661">
    <property type="component" value="Unassembled WGS sequence"/>
</dbReference>